<organism evidence="2 3">
    <name type="scientific">Brunnivagina elsteri CCALA 953</name>
    <dbReference type="NCBI Taxonomy" id="987040"/>
    <lineage>
        <taxon>Bacteria</taxon>
        <taxon>Bacillati</taxon>
        <taxon>Cyanobacteriota</taxon>
        <taxon>Cyanophyceae</taxon>
        <taxon>Nostocales</taxon>
        <taxon>Calotrichaceae</taxon>
        <taxon>Brunnivagina</taxon>
    </lineage>
</organism>
<comment type="caution">
    <text evidence="2">The sequence shown here is derived from an EMBL/GenBank/DDBJ whole genome shotgun (WGS) entry which is preliminary data.</text>
</comment>
<protein>
    <submittedName>
        <fullName evidence="2">Uncharacterized protein</fullName>
    </submittedName>
</protein>
<dbReference type="OrthoDB" id="468406at2"/>
<feature type="transmembrane region" description="Helical" evidence="1">
    <location>
        <begin position="7"/>
        <end position="27"/>
    </location>
</feature>
<sequence>MSQYSKLNRIFTQVFGMFFGVAIAVWVLRGFGIPILTAIPGGVIWLLLLLAIGMGIMAYVQKTWWRF</sequence>
<feature type="transmembrane region" description="Helical" evidence="1">
    <location>
        <begin position="33"/>
        <end position="60"/>
    </location>
</feature>
<dbReference type="RefSeq" id="WP_095723371.1">
    <property type="nucleotide sequence ID" value="NZ_NTFS01000254.1"/>
</dbReference>
<evidence type="ECO:0000256" key="1">
    <source>
        <dbReference type="SAM" id="Phobius"/>
    </source>
</evidence>
<name>A0A2A2TFA1_9CYAN</name>
<accession>A0A2A2TFA1</accession>
<gene>
    <name evidence="2" type="ORF">CK510_20000</name>
</gene>
<dbReference type="Proteomes" id="UP000218238">
    <property type="component" value="Unassembled WGS sequence"/>
</dbReference>
<proteinExistence type="predicted"/>
<keyword evidence="1" id="KW-1133">Transmembrane helix</keyword>
<evidence type="ECO:0000313" key="2">
    <source>
        <dbReference type="EMBL" id="PAX52315.1"/>
    </source>
</evidence>
<dbReference type="AlphaFoldDB" id="A0A2A2TFA1"/>
<reference evidence="2 3" key="1">
    <citation type="submission" date="2017-08" db="EMBL/GenBank/DDBJ databases">
        <title>Draft genome sequence of filamentous cyanobacterium Calothrix elsteri CCALA 953.</title>
        <authorList>
            <person name="Gagunashvili A.N."/>
            <person name="Elster J."/>
            <person name="Andresson O.S."/>
        </authorList>
    </citation>
    <scope>NUCLEOTIDE SEQUENCE [LARGE SCALE GENOMIC DNA]</scope>
    <source>
        <strain evidence="2 3">CCALA 953</strain>
    </source>
</reference>
<keyword evidence="1" id="KW-0812">Transmembrane</keyword>
<keyword evidence="1" id="KW-0472">Membrane</keyword>
<dbReference type="EMBL" id="NTFS01000254">
    <property type="protein sequence ID" value="PAX52315.1"/>
    <property type="molecule type" value="Genomic_DNA"/>
</dbReference>
<keyword evidence="3" id="KW-1185">Reference proteome</keyword>
<evidence type="ECO:0000313" key="3">
    <source>
        <dbReference type="Proteomes" id="UP000218238"/>
    </source>
</evidence>